<dbReference type="SUPFAM" id="SSF55729">
    <property type="entry name" value="Acyl-CoA N-acyltransferases (Nat)"/>
    <property type="match status" value="2"/>
</dbReference>
<dbReference type="RefSeq" id="WP_053233075.1">
    <property type="nucleotide sequence ID" value="NZ_CP011125.1"/>
</dbReference>
<dbReference type="InterPro" id="IPR000182">
    <property type="entry name" value="GNAT_dom"/>
</dbReference>
<dbReference type="PANTHER" id="PTHR43877:SF1">
    <property type="entry name" value="ACETYLTRANSFERASE"/>
    <property type="match status" value="1"/>
</dbReference>
<accession>A0A0F6W2I9</accession>
<protein>
    <submittedName>
        <fullName evidence="4">GNAT family acetyltransferase YhhY</fullName>
    </submittedName>
</protein>
<gene>
    <name evidence="4" type="ORF">DB32_002999</name>
</gene>
<dbReference type="CDD" id="cd04301">
    <property type="entry name" value="NAT_SF"/>
    <property type="match status" value="2"/>
</dbReference>
<keyword evidence="2" id="KW-0012">Acyltransferase</keyword>
<evidence type="ECO:0000256" key="1">
    <source>
        <dbReference type="ARBA" id="ARBA00022679"/>
    </source>
</evidence>
<keyword evidence="5" id="KW-1185">Reference proteome</keyword>
<dbReference type="Gene3D" id="3.40.630.30">
    <property type="match status" value="2"/>
</dbReference>
<dbReference type="STRING" id="927083.DB32_002999"/>
<dbReference type="OrthoDB" id="529907at2"/>
<reference evidence="4 5" key="1">
    <citation type="submission" date="2015-03" db="EMBL/GenBank/DDBJ databases">
        <title>Genome assembly of Sandaracinus amylolyticus DSM 53668.</title>
        <authorList>
            <person name="Sharma G."/>
            <person name="Subramanian S."/>
        </authorList>
    </citation>
    <scope>NUCLEOTIDE SEQUENCE [LARGE SCALE GENOMIC DNA]</scope>
    <source>
        <strain evidence="4 5">DSM 53668</strain>
    </source>
</reference>
<evidence type="ECO:0000256" key="2">
    <source>
        <dbReference type="ARBA" id="ARBA00023315"/>
    </source>
</evidence>
<feature type="domain" description="N-acetyltransferase" evidence="3">
    <location>
        <begin position="2"/>
        <end position="163"/>
    </location>
</feature>
<evidence type="ECO:0000313" key="4">
    <source>
        <dbReference type="EMBL" id="AKF05850.1"/>
    </source>
</evidence>
<dbReference type="EMBL" id="CP011125">
    <property type="protein sequence ID" value="AKF05850.1"/>
    <property type="molecule type" value="Genomic_DNA"/>
</dbReference>
<sequence length="349" mass="38641">MITLRAITIDDATDVHRLCAHAEVARFLGGLPTDGLDGWKKRILELPHDRASLIGAFEDGTLIGVAMLDGQLRARRKHIARMWVAVDPARWGRGVAKQMMGALVDAADRWWAFVRLELDVHADHARAVALYRSLGFEVEAEKRCDMLRDGRLVDGLHMARIRPGFTPPEELVGPPVIARRGPKLSPTRIRVRPHRPDDAAEMAAMQGTDSVMEGTFATPFQSEREWRARLTGMDASVRGLVAIVDGKLAGSAALFAHASPRLSHACGFGISVHPDFQGCGVGDALTAATCELADRWIGAKRIQLEVYADNERAQALYRKHGFELEGTQRYAAFRRGTYCDARMMSRIRE</sequence>
<proteinExistence type="predicted"/>
<evidence type="ECO:0000313" key="5">
    <source>
        <dbReference type="Proteomes" id="UP000034883"/>
    </source>
</evidence>
<feature type="domain" description="N-acetyltransferase" evidence="3">
    <location>
        <begin position="189"/>
        <end position="349"/>
    </location>
</feature>
<evidence type="ECO:0000259" key="3">
    <source>
        <dbReference type="PROSITE" id="PS51186"/>
    </source>
</evidence>
<keyword evidence="1 4" id="KW-0808">Transferase</keyword>
<dbReference type="AlphaFoldDB" id="A0A0F6W2I9"/>
<organism evidence="4 5">
    <name type="scientific">Sandaracinus amylolyticus</name>
    <dbReference type="NCBI Taxonomy" id="927083"/>
    <lineage>
        <taxon>Bacteria</taxon>
        <taxon>Pseudomonadati</taxon>
        <taxon>Myxococcota</taxon>
        <taxon>Polyangia</taxon>
        <taxon>Polyangiales</taxon>
        <taxon>Sandaracinaceae</taxon>
        <taxon>Sandaracinus</taxon>
    </lineage>
</organism>
<dbReference type="PROSITE" id="PS51186">
    <property type="entry name" value="GNAT"/>
    <property type="match status" value="2"/>
</dbReference>
<dbReference type="Proteomes" id="UP000034883">
    <property type="component" value="Chromosome"/>
</dbReference>
<dbReference type="InterPro" id="IPR050832">
    <property type="entry name" value="Bact_Acetyltransf"/>
</dbReference>
<dbReference type="InterPro" id="IPR016181">
    <property type="entry name" value="Acyl_CoA_acyltransferase"/>
</dbReference>
<dbReference type="KEGG" id="samy:DB32_002999"/>
<dbReference type="GO" id="GO:0016747">
    <property type="term" value="F:acyltransferase activity, transferring groups other than amino-acyl groups"/>
    <property type="evidence" value="ECO:0007669"/>
    <property type="project" value="InterPro"/>
</dbReference>
<dbReference type="PANTHER" id="PTHR43877">
    <property type="entry name" value="AMINOALKYLPHOSPHONATE N-ACETYLTRANSFERASE-RELATED-RELATED"/>
    <property type="match status" value="1"/>
</dbReference>
<name>A0A0F6W2I9_9BACT</name>
<dbReference type="Pfam" id="PF00583">
    <property type="entry name" value="Acetyltransf_1"/>
    <property type="match status" value="2"/>
</dbReference>